<accession>A0ABN9XJC9</accession>
<feature type="compositionally biased region" description="Low complexity" evidence="1">
    <location>
        <begin position="98"/>
        <end position="107"/>
    </location>
</feature>
<organism evidence="2 3">
    <name type="scientific">Prorocentrum cordatum</name>
    <dbReference type="NCBI Taxonomy" id="2364126"/>
    <lineage>
        <taxon>Eukaryota</taxon>
        <taxon>Sar</taxon>
        <taxon>Alveolata</taxon>
        <taxon>Dinophyceae</taxon>
        <taxon>Prorocentrales</taxon>
        <taxon>Prorocentraceae</taxon>
        <taxon>Prorocentrum</taxon>
    </lineage>
</organism>
<feature type="compositionally biased region" description="Basic residues" evidence="1">
    <location>
        <begin position="108"/>
        <end position="122"/>
    </location>
</feature>
<gene>
    <name evidence="2" type="ORF">PCOR1329_LOCUS76814</name>
</gene>
<evidence type="ECO:0000256" key="1">
    <source>
        <dbReference type="SAM" id="MobiDB-lite"/>
    </source>
</evidence>
<evidence type="ECO:0000313" key="2">
    <source>
        <dbReference type="EMBL" id="CAK0899249.1"/>
    </source>
</evidence>
<feature type="compositionally biased region" description="Basic and acidic residues" evidence="1">
    <location>
        <begin position="1"/>
        <end position="11"/>
    </location>
</feature>
<dbReference type="Proteomes" id="UP001189429">
    <property type="component" value="Unassembled WGS sequence"/>
</dbReference>
<name>A0ABN9XJC9_9DINO</name>
<evidence type="ECO:0000313" key="3">
    <source>
        <dbReference type="Proteomes" id="UP001189429"/>
    </source>
</evidence>
<feature type="region of interest" description="Disordered" evidence="1">
    <location>
        <begin position="1"/>
        <end position="149"/>
    </location>
</feature>
<feature type="compositionally biased region" description="Basic residues" evidence="1">
    <location>
        <begin position="136"/>
        <end position="149"/>
    </location>
</feature>
<proteinExistence type="predicted"/>
<keyword evidence="3" id="KW-1185">Reference proteome</keyword>
<feature type="non-terminal residue" evidence="2">
    <location>
        <position position="1"/>
    </location>
</feature>
<protein>
    <submittedName>
        <fullName evidence="2">Uncharacterized protein</fullName>
    </submittedName>
</protein>
<reference evidence="2" key="1">
    <citation type="submission" date="2023-10" db="EMBL/GenBank/DDBJ databases">
        <authorList>
            <person name="Chen Y."/>
            <person name="Shah S."/>
            <person name="Dougan E. K."/>
            <person name="Thang M."/>
            <person name="Chan C."/>
        </authorList>
    </citation>
    <scope>NUCLEOTIDE SEQUENCE [LARGE SCALE GENOMIC DNA]</scope>
</reference>
<feature type="non-terminal residue" evidence="2">
    <location>
        <position position="149"/>
    </location>
</feature>
<comment type="caution">
    <text evidence="2">The sequence shown here is derived from an EMBL/GenBank/DDBJ whole genome shotgun (WGS) entry which is preliminary data.</text>
</comment>
<feature type="compositionally biased region" description="Basic and acidic residues" evidence="1">
    <location>
        <begin position="60"/>
        <end position="73"/>
    </location>
</feature>
<sequence length="149" mass="16325">ASAAAEREELQRSQNATRSEASELDAARAELRRLKSQVARKATHEVPPAPEALDADDGEERAAAEDALREPARKVARGLRPPRGTSTSGPPRPPPSARGPRGPTVRRCPPRPPRRRPSRRAATRPGLTHSAPRTWTRSKRSPRPVPARR</sequence>
<dbReference type="EMBL" id="CAUYUJ010020573">
    <property type="protein sequence ID" value="CAK0899249.1"/>
    <property type="molecule type" value="Genomic_DNA"/>
</dbReference>